<dbReference type="PANTHER" id="PTHR33223:SF10">
    <property type="entry name" value="AMINOTRANSFERASE-LIKE PLANT MOBILE DOMAIN-CONTAINING PROTEIN"/>
    <property type="match status" value="1"/>
</dbReference>
<protein>
    <recommendedName>
        <fullName evidence="4">Retrotransposon gag domain-containing protein</fullName>
    </recommendedName>
</protein>
<feature type="region of interest" description="Disordered" evidence="1">
    <location>
        <begin position="32"/>
        <end position="76"/>
    </location>
</feature>
<keyword evidence="3" id="KW-1185">Reference proteome</keyword>
<dbReference type="EMBL" id="AP015044">
    <property type="protein sequence ID" value="BAU01189.1"/>
    <property type="molecule type" value="Genomic_DNA"/>
</dbReference>
<evidence type="ECO:0000313" key="3">
    <source>
        <dbReference type="Proteomes" id="UP000291084"/>
    </source>
</evidence>
<feature type="compositionally biased region" description="Basic and acidic residues" evidence="1">
    <location>
        <begin position="36"/>
        <end position="62"/>
    </location>
</feature>
<dbReference type="OrthoDB" id="1432783at2759"/>
<evidence type="ECO:0008006" key="4">
    <source>
        <dbReference type="Google" id="ProtNLM"/>
    </source>
</evidence>
<accession>A0A0S3T873</accession>
<reference evidence="2 3" key="1">
    <citation type="journal article" date="2015" name="Sci. Rep.">
        <title>The power of single molecule real-time sequencing technology in the de novo assembly of a eukaryotic genome.</title>
        <authorList>
            <person name="Sakai H."/>
            <person name="Naito K."/>
            <person name="Ogiso-Tanaka E."/>
            <person name="Takahashi Y."/>
            <person name="Iseki K."/>
            <person name="Muto C."/>
            <person name="Satou K."/>
            <person name="Teruya K."/>
            <person name="Shiroma A."/>
            <person name="Shimoji M."/>
            <person name="Hirano T."/>
            <person name="Itoh T."/>
            <person name="Kaga A."/>
            <person name="Tomooka N."/>
        </authorList>
    </citation>
    <scope>NUCLEOTIDE SEQUENCE [LARGE SCALE GENOMIC DNA]</scope>
    <source>
        <strain evidence="3">cv. Shumari</strain>
    </source>
</reference>
<evidence type="ECO:0000256" key="1">
    <source>
        <dbReference type="SAM" id="MobiDB-lite"/>
    </source>
</evidence>
<feature type="compositionally biased region" description="Polar residues" evidence="1">
    <location>
        <begin position="65"/>
        <end position="74"/>
    </location>
</feature>
<dbReference type="Proteomes" id="UP000291084">
    <property type="component" value="Chromosome 11"/>
</dbReference>
<proteinExistence type="predicted"/>
<gene>
    <name evidence="2" type="primary">Vigan.11G037000</name>
    <name evidence="2" type="ORF">VIGAN_11037000</name>
</gene>
<name>A0A0S3T873_PHAAN</name>
<organism evidence="2 3">
    <name type="scientific">Vigna angularis var. angularis</name>
    <dbReference type="NCBI Taxonomy" id="157739"/>
    <lineage>
        <taxon>Eukaryota</taxon>
        <taxon>Viridiplantae</taxon>
        <taxon>Streptophyta</taxon>
        <taxon>Embryophyta</taxon>
        <taxon>Tracheophyta</taxon>
        <taxon>Spermatophyta</taxon>
        <taxon>Magnoliopsida</taxon>
        <taxon>eudicotyledons</taxon>
        <taxon>Gunneridae</taxon>
        <taxon>Pentapetalae</taxon>
        <taxon>rosids</taxon>
        <taxon>fabids</taxon>
        <taxon>Fabales</taxon>
        <taxon>Fabaceae</taxon>
        <taxon>Papilionoideae</taxon>
        <taxon>50 kb inversion clade</taxon>
        <taxon>NPAAA clade</taxon>
        <taxon>indigoferoid/millettioid clade</taxon>
        <taxon>Phaseoleae</taxon>
        <taxon>Vigna</taxon>
    </lineage>
</organism>
<dbReference type="PANTHER" id="PTHR33223">
    <property type="entry name" value="CCHC-TYPE DOMAIN-CONTAINING PROTEIN"/>
    <property type="match status" value="1"/>
</dbReference>
<evidence type="ECO:0000313" key="2">
    <source>
        <dbReference type="EMBL" id="BAU01189.1"/>
    </source>
</evidence>
<sequence>MMRLEGRNLIDNLSHALQHHLSWKFRKQSWTEDTDPADHSSHQGEGHARHQGEDHSEADSRRTTNRPVPTSRATTLHPFTATVTEEQILERAFLVLEKYDGSGDPEEHLRSFADAMTIYSPNENVWCRVFPLSIKGEALAWFHSLRPRTINDFATLRDMFER</sequence>
<dbReference type="AlphaFoldDB" id="A0A0S3T873"/>